<gene>
    <name evidence="2" type="ORF">LSH36_2011g00007</name>
</gene>
<dbReference type="AlphaFoldDB" id="A0AAD9IR61"/>
<dbReference type="Proteomes" id="UP001208570">
    <property type="component" value="Unassembled WGS sequence"/>
</dbReference>
<sequence length="37" mass="4410">MLISIIDLQSNSAWWLCSLFLSNYLFLLSYLLRLIFV</sequence>
<comment type="caution">
    <text evidence="2">The sequence shown here is derived from an EMBL/GenBank/DDBJ whole genome shotgun (WGS) entry which is preliminary data.</text>
</comment>
<keyword evidence="1" id="KW-1133">Transmembrane helix</keyword>
<name>A0AAD9IR61_9ANNE</name>
<organism evidence="2 3">
    <name type="scientific">Paralvinella palmiformis</name>
    <dbReference type="NCBI Taxonomy" id="53620"/>
    <lineage>
        <taxon>Eukaryota</taxon>
        <taxon>Metazoa</taxon>
        <taxon>Spiralia</taxon>
        <taxon>Lophotrochozoa</taxon>
        <taxon>Annelida</taxon>
        <taxon>Polychaeta</taxon>
        <taxon>Sedentaria</taxon>
        <taxon>Canalipalpata</taxon>
        <taxon>Terebellida</taxon>
        <taxon>Terebelliformia</taxon>
        <taxon>Alvinellidae</taxon>
        <taxon>Paralvinella</taxon>
    </lineage>
</organism>
<evidence type="ECO:0000256" key="1">
    <source>
        <dbReference type="SAM" id="Phobius"/>
    </source>
</evidence>
<reference evidence="2" key="1">
    <citation type="journal article" date="2023" name="Mol. Biol. Evol.">
        <title>Third-Generation Sequencing Reveals the Adaptive Role of the Epigenome in Three Deep-Sea Polychaetes.</title>
        <authorList>
            <person name="Perez M."/>
            <person name="Aroh O."/>
            <person name="Sun Y."/>
            <person name="Lan Y."/>
            <person name="Juniper S.K."/>
            <person name="Young C.R."/>
            <person name="Angers B."/>
            <person name="Qian P.Y."/>
        </authorList>
    </citation>
    <scope>NUCLEOTIDE SEQUENCE</scope>
    <source>
        <strain evidence="2">P08H-3</strain>
    </source>
</reference>
<keyword evidence="1" id="KW-0472">Membrane</keyword>
<evidence type="ECO:0000313" key="2">
    <source>
        <dbReference type="EMBL" id="KAK2139131.1"/>
    </source>
</evidence>
<protein>
    <submittedName>
        <fullName evidence="2">Uncharacterized protein</fullName>
    </submittedName>
</protein>
<keyword evidence="1" id="KW-0812">Transmembrane</keyword>
<dbReference type="EMBL" id="JAODUP010002005">
    <property type="protein sequence ID" value="KAK2139131.1"/>
    <property type="molecule type" value="Genomic_DNA"/>
</dbReference>
<feature type="transmembrane region" description="Helical" evidence="1">
    <location>
        <begin position="12"/>
        <end position="32"/>
    </location>
</feature>
<proteinExistence type="predicted"/>
<evidence type="ECO:0000313" key="3">
    <source>
        <dbReference type="Proteomes" id="UP001208570"/>
    </source>
</evidence>
<accession>A0AAD9IR61</accession>
<keyword evidence="3" id="KW-1185">Reference proteome</keyword>